<dbReference type="Pfam" id="PF15795">
    <property type="entry name" value="Spec3"/>
    <property type="match status" value="1"/>
</dbReference>
<keyword evidence="4 6" id="KW-0472">Membrane</keyword>
<feature type="region of interest" description="Disordered" evidence="5">
    <location>
        <begin position="448"/>
        <end position="472"/>
    </location>
</feature>
<feature type="compositionally biased region" description="Low complexity" evidence="5">
    <location>
        <begin position="181"/>
        <end position="192"/>
    </location>
</feature>
<evidence type="ECO:0000256" key="5">
    <source>
        <dbReference type="SAM" id="MobiDB-lite"/>
    </source>
</evidence>
<protein>
    <submittedName>
        <fullName evidence="7">Protein SPEC3</fullName>
    </submittedName>
</protein>
<accession>A0AAV4GE78</accession>
<dbReference type="GO" id="GO:0016020">
    <property type="term" value="C:membrane"/>
    <property type="evidence" value="ECO:0007669"/>
    <property type="project" value="UniProtKB-SubCell"/>
</dbReference>
<comment type="subcellular location">
    <subcellularLocation>
        <location evidence="1">Membrane</location>
        <topology evidence="1">Multi-pass membrane protein</topology>
    </subcellularLocation>
</comment>
<comment type="caution">
    <text evidence="7">The sequence shown here is derived from an EMBL/GenBank/DDBJ whole genome shotgun (WGS) entry which is preliminary data.</text>
</comment>
<dbReference type="AlphaFoldDB" id="A0AAV4GE78"/>
<evidence type="ECO:0000313" key="8">
    <source>
        <dbReference type="Proteomes" id="UP000762676"/>
    </source>
</evidence>
<feature type="compositionally biased region" description="Basic and acidic residues" evidence="5">
    <location>
        <begin position="278"/>
        <end position="287"/>
    </location>
</feature>
<feature type="region of interest" description="Disordered" evidence="5">
    <location>
        <begin position="1"/>
        <end position="23"/>
    </location>
</feature>
<dbReference type="GO" id="GO:0071683">
    <property type="term" value="C:sensory dendrite"/>
    <property type="evidence" value="ECO:0007669"/>
    <property type="project" value="TreeGrafter"/>
</dbReference>
<dbReference type="EMBL" id="BMAT01004921">
    <property type="protein sequence ID" value="GFR83335.1"/>
    <property type="molecule type" value="Genomic_DNA"/>
</dbReference>
<feature type="compositionally biased region" description="Basic residues" evidence="5">
    <location>
        <begin position="288"/>
        <end position="302"/>
    </location>
</feature>
<dbReference type="PANTHER" id="PTHR21676">
    <property type="entry name" value="PROTEIN STUM"/>
    <property type="match status" value="1"/>
</dbReference>
<feature type="compositionally biased region" description="Basic residues" evidence="5">
    <location>
        <begin position="210"/>
        <end position="229"/>
    </location>
</feature>
<keyword evidence="3 6" id="KW-1133">Transmembrane helix</keyword>
<dbReference type="GO" id="GO:0050954">
    <property type="term" value="P:sensory perception of mechanical stimulus"/>
    <property type="evidence" value="ECO:0007669"/>
    <property type="project" value="TreeGrafter"/>
</dbReference>
<proteinExistence type="predicted"/>
<feature type="transmembrane region" description="Helical" evidence="6">
    <location>
        <begin position="67"/>
        <end position="94"/>
    </location>
</feature>
<evidence type="ECO:0000256" key="6">
    <source>
        <dbReference type="SAM" id="Phobius"/>
    </source>
</evidence>
<evidence type="ECO:0000313" key="7">
    <source>
        <dbReference type="EMBL" id="GFR83335.1"/>
    </source>
</evidence>
<feature type="region of interest" description="Disordered" evidence="5">
    <location>
        <begin position="158"/>
        <end position="309"/>
    </location>
</feature>
<feature type="transmembrane region" description="Helical" evidence="6">
    <location>
        <begin position="106"/>
        <end position="130"/>
    </location>
</feature>
<evidence type="ECO:0000256" key="4">
    <source>
        <dbReference type="ARBA" id="ARBA00023136"/>
    </source>
</evidence>
<evidence type="ECO:0000256" key="1">
    <source>
        <dbReference type="ARBA" id="ARBA00004141"/>
    </source>
</evidence>
<feature type="compositionally biased region" description="Polar residues" evidence="5">
    <location>
        <begin position="448"/>
        <end position="467"/>
    </location>
</feature>
<sequence>MQVVYSGGSNTPTPSPRLQRKTGYGRPVMPGYMTHVHPQILVQRSREKLTEGDITLRDSIPAMSKGVAIMCLVLNIFIPGSGTLASGLSVLCCSQVRPKQDTKRHCIWVNGGVALLQFLLTFLFLLGWIWSITWGLAFLAVSKQFYYKGRERVVEADGKEGKGHYKNRSPRYTGPMHAVHTSTGSRAGSSGSLNRIATDNARTEHEKGGQHQHNHSHHHHSNHHHHHHQQQNQRHNSGGRNSPSTNHENVPRHQNVSKQADHERHPQIDQQQLHPHYSQHDHHEVHGHQQKRPQKRSGHYHQQRPNSQDRVRLYHEASDDNAVIPPEEITGESVAFNVDLQNQTTSSHTPIPDLNNLGDSSKGAVEFKNTVVVTDDLHNSEAGLNATSSSHIATLPNSTTAELESSVNATPVLTLPVAPYTRRDDTKERRHRDLVALQPIITLQKVPENSTDVSPGATSISRGLQSQDPDEKVMRARTRHEKMLQRKMSDNDLSPFELTNQQLAAIIIHDFPIQSPAAAQSSQDQPVMDGLPKC</sequence>
<name>A0AAV4GE78_9GAST</name>
<evidence type="ECO:0000256" key="2">
    <source>
        <dbReference type="ARBA" id="ARBA00022692"/>
    </source>
</evidence>
<dbReference type="InterPro" id="IPR026673">
    <property type="entry name" value="SPEC3/Stum"/>
</dbReference>
<reference evidence="7 8" key="1">
    <citation type="journal article" date="2021" name="Elife">
        <title>Chloroplast acquisition without the gene transfer in kleptoplastic sea slugs, Plakobranchus ocellatus.</title>
        <authorList>
            <person name="Maeda T."/>
            <person name="Takahashi S."/>
            <person name="Yoshida T."/>
            <person name="Shimamura S."/>
            <person name="Takaki Y."/>
            <person name="Nagai Y."/>
            <person name="Toyoda A."/>
            <person name="Suzuki Y."/>
            <person name="Arimoto A."/>
            <person name="Ishii H."/>
            <person name="Satoh N."/>
            <person name="Nishiyama T."/>
            <person name="Hasebe M."/>
            <person name="Maruyama T."/>
            <person name="Minagawa J."/>
            <person name="Obokata J."/>
            <person name="Shigenobu S."/>
        </authorList>
    </citation>
    <scope>NUCLEOTIDE SEQUENCE [LARGE SCALE GENOMIC DNA]</scope>
</reference>
<dbReference type="Proteomes" id="UP000762676">
    <property type="component" value="Unassembled WGS sequence"/>
</dbReference>
<dbReference type="GO" id="GO:0019230">
    <property type="term" value="P:proprioception"/>
    <property type="evidence" value="ECO:0007669"/>
    <property type="project" value="TreeGrafter"/>
</dbReference>
<feature type="compositionally biased region" description="Low complexity" evidence="5">
    <location>
        <begin position="230"/>
        <end position="241"/>
    </location>
</feature>
<organism evidence="7 8">
    <name type="scientific">Elysia marginata</name>
    <dbReference type="NCBI Taxonomy" id="1093978"/>
    <lineage>
        <taxon>Eukaryota</taxon>
        <taxon>Metazoa</taxon>
        <taxon>Spiralia</taxon>
        <taxon>Lophotrochozoa</taxon>
        <taxon>Mollusca</taxon>
        <taxon>Gastropoda</taxon>
        <taxon>Heterobranchia</taxon>
        <taxon>Euthyneura</taxon>
        <taxon>Panpulmonata</taxon>
        <taxon>Sacoglossa</taxon>
        <taxon>Placobranchoidea</taxon>
        <taxon>Plakobranchidae</taxon>
        <taxon>Elysia</taxon>
    </lineage>
</organism>
<evidence type="ECO:0000256" key="3">
    <source>
        <dbReference type="ARBA" id="ARBA00022989"/>
    </source>
</evidence>
<dbReference type="PANTHER" id="PTHR21676:SF6">
    <property type="entry name" value="PROTEIN STUM"/>
    <property type="match status" value="1"/>
</dbReference>
<keyword evidence="8" id="KW-1185">Reference proteome</keyword>
<dbReference type="GO" id="GO:0042330">
    <property type="term" value="P:taxis"/>
    <property type="evidence" value="ECO:0007669"/>
    <property type="project" value="TreeGrafter"/>
</dbReference>
<gene>
    <name evidence="7" type="ORF">ElyMa_002387500</name>
</gene>
<keyword evidence="2 6" id="KW-0812">Transmembrane</keyword>
<feature type="compositionally biased region" description="Polar residues" evidence="5">
    <location>
        <begin position="242"/>
        <end position="258"/>
    </location>
</feature>